<accession>A0A9Q3HLD9</accession>
<evidence type="ECO:0000313" key="3">
    <source>
        <dbReference type="Proteomes" id="UP000765509"/>
    </source>
</evidence>
<sequence>MPVQNQYTLDTVVDGKKLREIIPTLSFTFQFNRNLKPEDWKDINQVLYLHQLLKDPFQWSMENKGFNLASHWEELRASCQKDKGESSHYTSYRTKAEPDTAYSDSFRLTRSRPTQLSSGFTPFRHQQISAQESPFFTIPGSFQEKKRIQGQKQNSFQPTAERVRPNDPEAFGLGERSTQEPEISVNTSRISIPNNRNITPTQNEHNFVTPHTNLNIDELWLKMSQVSEQTQKQFAEFQASHQRMKTLTASMDKIIKTPQEGHAQLRKSFEETSRRLNQVFDEQHHRKRDRDCLDQD</sequence>
<evidence type="ECO:0000256" key="1">
    <source>
        <dbReference type="SAM" id="MobiDB-lite"/>
    </source>
</evidence>
<dbReference type="EMBL" id="AVOT02021092">
    <property type="protein sequence ID" value="MBW0509693.1"/>
    <property type="molecule type" value="Genomic_DNA"/>
</dbReference>
<comment type="caution">
    <text evidence="2">The sequence shown here is derived from an EMBL/GenBank/DDBJ whole genome shotgun (WGS) entry which is preliminary data.</text>
</comment>
<reference evidence="2" key="1">
    <citation type="submission" date="2021-03" db="EMBL/GenBank/DDBJ databases">
        <title>Draft genome sequence of rust myrtle Austropuccinia psidii MF-1, a brazilian biotype.</title>
        <authorList>
            <person name="Quecine M.C."/>
            <person name="Pachon D.M.R."/>
            <person name="Bonatelli M.L."/>
            <person name="Correr F.H."/>
            <person name="Franceschini L.M."/>
            <person name="Leite T.F."/>
            <person name="Margarido G.R.A."/>
            <person name="Almeida C.A."/>
            <person name="Ferrarezi J.A."/>
            <person name="Labate C.A."/>
        </authorList>
    </citation>
    <scope>NUCLEOTIDE SEQUENCE</scope>
    <source>
        <strain evidence="2">MF-1</strain>
    </source>
</reference>
<protein>
    <submittedName>
        <fullName evidence="2">Uncharacterized protein</fullName>
    </submittedName>
</protein>
<dbReference type="Proteomes" id="UP000765509">
    <property type="component" value="Unassembled WGS sequence"/>
</dbReference>
<feature type="region of interest" description="Disordered" evidence="1">
    <location>
        <begin position="152"/>
        <end position="181"/>
    </location>
</feature>
<gene>
    <name evidence="2" type="ORF">O181_049408</name>
</gene>
<organism evidence="2 3">
    <name type="scientific">Austropuccinia psidii MF-1</name>
    <dbReference type="NCBI Taxonomy" id="1389203"/>
    <lineage>
        <taxon>Eukaryota</taxon>
        <taxon>Fungi</taxon>
        <taxon>Dikarya</taxon>
        <taxon>Basidiomycota</taxon>
        <taxon>Pucciniomycotina</taxon>
        <taxon>Pucciniomycetes</taxon>
        <taxon>Pucciniales</taxon>
        <taxon>Sphaerophragmiaceae</taxon>
        <taxon>Austropuccinia</taxon>
    </lineage>
</organism>
<proteinExistence type="predicted"/>
<evidence type="ECO:0000313" key="2">
    <source>
        <dbReference type="EMBL" id="MBW0509693.1"/>
    </source>
</evidence>
<keyword evidence="3" id="KW-1185">Reference proteome</keyword>
<name>A0A9Q3HLD9_9BASI</name>
<dbReference type="AlphaFoldDB" id="A0A9Q3HLD9"/>